<sequence>MLPLLAAFTFSAVSLTFGRWHRRQQRGRCPRPPLPAPATAPAMAKAIAMATAIATATVAVGSPPLPARDKMIEELKAAQVARQKRLQIIY</sequence>
<proteinExistence type="predicted"/>
<evidence type="ECO:0000256" key="1">
    <source>
        <dbReference type="SAM" id="SignalP"/>
    </source>
</evidence>
<dbReference type="AlphaFoldDB" id="A0A183CFP2"/>
<feature type="chain" id="PRO_5008147520" evidence="1">
    <location>
        <begin position="19"/>
        <end position="90"/>
    </location>
</feature>
<protein>
    <submittedName>
        <fullName evidence="3">Uncharacterized protein</fullName>
    </submittedName>
</protein>
<reference evidence="3" key="2">
    <citation type="submission" date="2016-06" db="UniProtKB">
        <authorList>
            <consortium name="WormBaseParasite"/>
        </authorList>
    </citation>
    <scope>IDENTIFICATION</scope>
</reference>
<dbReference type="Proteomes" id="UP000050741">
    <property type="component" value="Unassembled WGS sequence"/>
</dbReference>
<accession>A0A183CFP2</accession>
<name>A0A183CFP2_GLOPA</name>
<evidence type="ECO:0000313" key="3">
    <source>
        <dbReference type="WBParaSite" id="GPLIN_001169700"/>
    </source>
</evidence>
<keyword evidence="1" id="KW-0732">Signal</keyword>
<evidence type="ECO:0000313" key="2">
    <source>
        <dbReference type="Proteomes" id="UP000050741"/>
    </source>
</evidence>
<dbReference type="WBParaSite" id="GPLIN_001169700">
    <property type="protein sequence ID" value="GPLIN_001169700"/>
    <property type="gene ID" value="GPLIN_001169700"/>
</dbReference>
<feature type="signal peptide" evidence="1">
    <location>
        <begin position="1"/>
        <end position="18"/>
    </location>
</feature>
<keyword evidence="2" id="KW-1185">Reference proteome</keyword>
<reference evidence="2" key="1">
    <citation type="submission" date="2014-05" db="EMBL/GenBank/DDBJ databases">
        <title>The genome and life-stage specific transcriptomes of Globodera pallida elucidate key aspects of plant parasitism by a cyst nematode.</title>
        <authorList>
            <person name="Cotton J.A."/>
            <person name="Lilley C.J."/>
            <person name="Jones L.M."/>
            <person name="Kikuchi T."/>
            <person name="Reid A.J."/>
            <person name="Thorpe P."/>
            <person name="Tsai I.J."/>
            <person name="Beasley H."/>
            <person name="Blok V."/>
            <person name="Cock P.J.A."/>
            <person name="Van den Akker S.E."/>
            <person name="Holroyd N."/>
            <person name="Hunt M."/>
            <person name="Mantelin S."/>
            <person name="Naghra H."/>
            <person name="Pain A."/>
            <person name="Palomares-Rius J.E."/>
            <person name="Zarowiecki M."/>
            <person name="Berriman M."/>
            <person name="Jones J.T."/>
            <person name="Urwin P.E."/>
        </authorList>
    </citation>
    <scope>NUCLEOTIDE SEQUENCE [LARGE SCALE GENOMIC DNA]</scope>
    <source>
        <strain evidence="2">Lindley</strain>
    </source>
</reference>
<organism evidence="2 3">
    <name type="scientific">Globodera pallida</name>
    <name type="common">Potato cyst nematode worm</name>
    <name type="synonym">Heterodera pallida</name>
    <dbReference type="NCBI Taxonomy" id="36090"/>
    <lineage>
        <taxon>Eukaryota</taxon>
        <taxon>Metazoa</taxon>
        <taxon>Ecdysozoa</taxon>
        <taxon>Nematoda</taxon>
        <taxon>Chromadorea</taxon>
        <taxon>Rhabditida</taxon>
        <taxon>Tylenchina</taxon>
        <taxon>Tylenchomorpha</taxon>
        <taxon>Tylenchoidea</taxon>
        <taxon>Heteroderidae</taxon>
        <taxon>Heteroderinae</taxon>
        <taxon>Globodera</taxon>
    </lineage>
</organism>